<reference evidence="1" key="1">
    <citation type="submission" date="2020-01" db="EMBL/GenBank/DDBJ databases">
        <authorList>
            <consortium name="DOE Joint Genome Institute"/>
            <person name="Haridas S."/>
            <person name="Albert R."/>
            <person name="Binder M."/>
            <person name="Bloem J."/>
            <person name="Labutti K."/>
            <person name="Salamov A."/>
            <person name="Andreopoulos B."/>
            <person name="Baker S.E."/>
            <person name="Barry K."/>
            <person name="Bills G."/>
            <person name="Bluhm B.H."/>
            <person name="Cannon C."/>
            <person name="Castanera R."/>
            <person name="Culley D.E."/>
            <person name="Daum C."/>
            <person name="Ezra D."/>
            <person name="Gonzalez J.B."/>
            <person name="Henrissat B."/>
            <person name="Kuo A."/>
            <person name="Liang C."/>
            <person name="Lipzen A."/>
            <person name="Lutzoni F."/>
            <person name="Magnuson J."/>
            <person name="Mondo S."/>
            <person name="Nolan M."/>
            <person name="Ohm R."/>
            <person name="Pangilinan J."/>
            <person name="Park H.-J."/>
            <person name="Ramirez L."/>
            <person name="Alfaro M."/>
            <person name="Sun H."/>
            <person name="Tritt A."/>
            <person name="Yoshinaga Y."/>
            <person name="Zwiers L.-H."/>
            <person name="Turgeon B.G."/>
            <person name="Goodwin S.B."/>
            <person name="Spatafora J.W."/>
            <person name="Crous P.W."/>
            <person name="Grigoriev I.V."/>
        </authorList>
    </citation>
    <scope>NUCLEOTIDE SEQUENCE</scope>
    <source>
        <strain evidence="1">IPT5</strain>
    </source>
</reference>
<dbReference type="AlphaFoldDB" id="A0A6A7BQ05"/>
<name>A0A6A7BQ05_9PLEO</name>
<dbReference type="Proteomes" id="UP000799423">
    <property type="component" value="Unassembled WGS sequence"/>
</dbReference>
<accession>A0A6A7BQ05</accession>
<sequence>MQWIIFTSASSPRWPPRVVQPGRLPCTRERSLTRPRKGSRLVMLAAHVKLLRQGNRAWANPLAPASLSSRPARRCLLLRPLHKDVNTFAVSINPPCSSLTSTSSRVQSSLSRLLHSLAALSAADGPSATLL</sequence>
<gene>
    <name evidence="1" type="ORF">T440DRAFT_7778</name>
</gene>
<proteinExistence type="predicted"/>
<keyword evidence="2" id="KW-1185">Reference proteome</keyword>
<protein>
    <submittedName>
        <fullName evidence="1">Uncharacterized protein</fullName>
    </submittedName>
</protein>
<evidence type="ECO:0000313" key="2">
    <source>
        <dbReference type="Proteomes" id="UP000799423"/>
    </source>
</evidence>
<organism evidence="1 2">
    <name type="scientific">Plenodomus tracheiphilus IPT5</name>
    <dbReference type="NCBI Taxonomy" id="1408161"/>
    <lineage>
        <taxon>Eukaryota</taxon>
        <taxon>Fungi</taxon>
        <taxon>Dikarya</taxon>
        <taxon>Ascomycota</taxon>
        <taxon>Pezizomycotina</taxon>
        <taxon>Dothideomycetes</taxon>
        <taxon>Pleosporomycetidae</taxon>
        <taxon>Pleosporales</taxon>
        <taxon>Pleosporineae</taxon>
        <taxon>Leptosphaeriaceae</taxon>
        <taxon>Plenodomus</taxon>
    </lineage>
</organism>
<dbReference type="EMBL" id="MU006288">
    <property type="protein sequence ID" value="KAF2856775.1"/>
    <property type="molecule type" value="Genomic_DNA"/>
</dbReference>
<evidence type="ECO:0000313" key="1">
    <source>
        <dbReference type="EMBL" id="KAF2856775.1"/>
    </source>
</evidence>